<dbReference type="AlphaFoldDB" id="Q7X3Q1"/>
<proteinExistence type="predicted"/>
<dbReference type="EMBL" id="AY220730">
    <property type="protein sequence ID" value="AAP55242.1"/>
    <property type="molecule type" value="Genomic_DNA"/>
</dbReference>
<protein>
    <recommendedName>
        <fullName evidence="2">Pathogenicity island protein</fullName>
    </recommendedName>
</protein>
<dbReference type="InterPro" id="IPR043104">
    <property type="entry name" value="SAPI_N"/>
</dbReference>
<reference evidence="1" key="2">
    <citation type="journal article" date="2003" name="Mol. Microbiol.">
        <title>Sip, an integrase protein with excision, circularization and integration activities, defines a new family of mobile Staphylococcus aureus pathogenicity islands.</title>
        <authorList>
            <person name="Ubeda C."/>
            <person name="Tormo M.A."/>
            <person name="Cucarella C."/>
            <person name="Trotonda P."/>
            <person name="Foster T.J."/>
            <person name="Lasa I."/>
            <person name="Penades J.R."/>
        </authorList>
    </citation>
    <scope>NUCLEOTIDE SEQUENCE</scope>
    <source>
        <strain evidence="1">V329</strain>
    </source>
</reference>
<evidence type="ECO:0008006" key="2">
    <source>
        <dbReference type="Google" id="ProtNLM"/>
    </source>
</evidence>
<dbReference type="Gene3D" id="1.20.58.700">
    <property type="match status" value="1"/>
</dbReference>
<accession>Q7X3Q1</accession>
<name>Q7X3Q1_STAAU</name>
<dbReference type="InterPro" id="IPR032351">
    <property type="entry name" value="SAPI"/>
</dbReference>
<dbReference type="Gene3D" id="3.30.1300.50">
    <property type="entry name" value="Putative mobile pathogenicity island, N-terminal domain"/>
    <property type="match status" value="1"/>
</dbReference>
<organism evidence="1">
    <name type="scientific">Staphylococcus aureus</name>
    <dbReference type="NCBI Taxonomy" id="1280"/>
    <lineage>
        <taxon>Bacteria</taxon>
        <taxon>Bacillati</taxon>
        <taxon>Bacillota</taxon>
        <taxon>Bacilli</taxon>
        <taxon>Bacillales</taxon>
        <taxon>Staphylococcaceae</taxon>
        <taxon>Staphylococcus</taxon>
    </lineage>
</organism>
<evidence type="ECO:0000313" key="1">
    <source>
        <dbReference type="EMBL" id="AAP55242.1"/>
    </source>
</evidence>
<dbReference type="Pfam" id="PF16560">
    <property type="entry name" value="SAPI"/>
    <property type="match status" value="1"/>
</dbReference>
<sequence>MNMNIEIIANQFETRAATLLRYYTGLLESSRKTPFGFKIYNDPFDMVYVVMEGNLYGHIYIQDCNVRKAFELASYKHTEGLIRSIEGHYTGYDIEDDKHISISDMMANFMFENEYFMYGLQTFSESNNTDMFTYIEGGLNVEELEGVQSSNADVIGNIEVLYQLATGINEPASELVEGLKLVTKFVQDENATQDDYKALERKLSELKSSYYSLSN</sequence>
<reference evidence="1" key="1">
    <citation type="journal article" date="2001" name="J. Bacteriol.">
        <title>Bap, a Staphylococcus aureus surface protein involved in biofilm formation.</title>
        <authorList>
            <person name="Cucarella C."/>
            <person name="Solano C."/>
            <person name="Valle J."/>
            <person name="Amorena B."/>
            <person name="Lasa I."/>
            <person name="Penades J.R."/>
        </authorList>
    </citation>
    <scope>NUCLEOTIDE SEQUENCE</scope>
    <source>
        <strain evidence="1">V329</strain>
    </source>
</reference>